<dbReference type="PROSITE" id="PS51471">
    <property type="entry name" value="FE2OG_OXY"/>
    <property type="match status" value="1"/>
</dbReference>
<evidence type="ECO:0000256" key="2">
    <source>
        <dbReference type="ARBA" id="ARBA00022723"/>
    </source>
</evidence>
<dbReference type="GO" id="GO:0031418">
    <property type="term" value="F:L-ascorbic acid binding"/>
    <property type="evidence" value="ECO:0007669"/>
    <property type="project" value="UniProtKB-KW"/>
</dbReference>
<keyword evidence="2" id="KW-0479">Metal-binding</keyword>
<evidence type="ECO:0000256" key="4">
    <source>
        <dbReference type="ARBA" id="ARBA00022964"/>
    </source>
</evidence>
<keyword evidence="5" id="KW-0560">Oxidoreductase</keyword>
<evidence type="ECO:0000256" key="3">
    <source>
        <dbReference type="ARBA" id="ARBA00022896"/>
    </source>
</evidence>
<evidence type="ECO:0000313" key="9">
    <source>
        <dbReference type="Proteomes" id="UP001302719"/>
    </source>
</evidence>
<keyword evidence="4" id="KW-0223">Dioxygenase</keyword>
<evidence type="ECO:0000256" key="5">
    <source>
        <dbReference type="ARBA" id="ARBA00023002"/>
    </source>
</evidence>
<evidence type="ECO:0000256" key="6">
    <source>
        <dbReference type="ARBA" id="ARBA00023004"/>
    </source>
</evidence>
<proteinExistence type="predicted"/>
<evidence type="ECO:0000313" key="8">
    <source>
        <dbReference type="EMBL" id="WNM58788.1"/>
    </source>
</evidence>
<dbReference type="PANTHER" id="PTHR12117:SF0">
    <property type="entry name" value="PROLYL 3-HYDROXYLASE OGFOD1"/>
    <property type="match status" value="1"/>
</dbReference>
<reference evidence="8 9" key="1">
    <citation type="submission" date="2023-01" db="EMBL/GenBank/DDBJ databases">
        <title>Cultivation and genomic characterization of new, ubiquitous marine nitrite-oxidizing bacteria from the Nitrospirales.</title>
        <authorList>
            <person name="Mueller A.J."/>
            <person name="Daebeler A."/>
            <person name="Herbold C.W."/>
            <person name="Kirkegaard R.H."/>
            <person name="Daims H."/>
        </authorList>
    </citation>
    <scope>NUCLEOTIDE SEQUENCE [LARGE SCALE GENOMIC DNA]</scope>
    <source>
        <strain evidence="8 9">VA</strain>
    </source>
</reference>
<name>A0AA96GH62_9BACT</name>
<comment type="cofactor">
    <cofactor evidence="1">
        <name>L-ascorbate</name>
        <dbReference type="ChEBI" id="CHEBI:38290"/>
    </cofactor>
</comment>
<feature type="domain" description="Fe2OG dioxygenase" evidence="7">
    <location>
        <begin position="96"/>
        <end position="214"/>
    </location>
</feature>
<accession>A0AA96GH62</accession>
<organism evidence="8 9">
    <name type="scientific">Candidatus Nitrospira allomarina</name>
    <dbReference type="NCBI Taxonomy" id="3020900"/>
    <lineage>
        <taxon>Bacteria</taxon>
        <taxon>Pseudomonadati</taxon>
        <taxon>Nitrospirota</taxon>
        <taxon>Nitrospiria</taxon>
        <taxon>Nitrospirales</taxon>
        <taxon>Nitrospiraceae</taxon>
        <taxon>Nitrospira</taxon>
    </lineage>
</organism>
<sequence>MKVKFSQFHSDQFSFSEDPVLILEDFWSQEERKVVREAMAQSKWIALADMPPVAQAFPNCGNWQKSDIGPSDATHFIQRVGMSCIAAYVESFPNIKKRHVNFNYYSYGAGDCLPTHDDTDDLYSYAEGRRPPTRRLALVTYFHEEWHPDWGGELILYGPPTNSKKNTSLQVTHCIPPLPGSLVIFVVPRQHRVCRVDVLAGNHKRLSIAGWFMTEH</sequence>
<dbReference type="InterPro" id="IPR039558">
    <property type="entry name" value="TPA1/OFD1_N"/>
</dbReference>
<dbReference type="GO" id="GO:0006449">
    <property type="term" value="P:regulation of translational termination"/>
    <property type="evidence" value="ECO:0007669"/>
    <property type="project" value="TreeGrafter"/>
</dbReference>
<dbReference type="SMART" id="SM00702">
    <property type="entry name" value="P4Hc"/>
    <property type="match status" value="1"/>
</dbReference>
<dbReference type="RefSeq" id="WP_312645055.1">
    <property type="nucleotide sequence ID" value="NZ_CP116967.1"/>
</dbReference>
<protein>
    <submittedName>
        <fullName evidence="8">2OG-Fe(II) oxygenase family protein</fullName>
    </submittedName>
</protein>
<dbReference type="PANTHER" id="PTHR12117">
    <property type="entry name" value="HISTONE ACETYLTRANSFERASE COMPLEX"/>
    <property type="match status" value="1"/>
</dbReference>
<dbReference type="EMBL" id="CP116967">
    <property type="protein sequence ID" value="WNM58788.1"/>
    <property type="molecule type" value="Genomic_DNA"/>
</dbReference>
<keyword evidence="3" id="KW-0847">Vitamin C</keyword>
<dbReference type="InterPro" id="IPR006620">
    <property type="entry name" value="Pro_4_hyd_alph"/>
</dbReference>
<dbReference type="GO" id="GO:0005506">
    <property type="term" value="F:iron ion binding"/>
    <property type="evidence" value="ECO:0007669"/>
    <property type="project" value="InterPro"/>
</dbReference>
<gene>
    <name evidence="8" type="ORF">PP769_03190</name>
</gene>
<keyword evidence="6" id="KW-0408">Iron</keyword>
<dbReference type="InterPro" id="IPR005123">
    <property type="entry name" value="Oxoglu/Fe-dep_dioxygenase_dom"/>
</dbReference>
<dbReference type="Gene3D" id="2.60.120.620">
    <property type="entry name" value="q2cbj1_9rhob like domain"/>
    <property type="match status" value="1"/>
</dbReference>
<dbReference type="Pfam" id="PF13661">
    <property type="entry name" value="2OG-FeII_Oxy_4"/>
    <property type="match status" value="1"/>
</dbReference>
<evidence type="ECO:0000256" key="1">
    <source>
        <dbReference type="ARBA" id="ARBA00001961"/>
    </source>
</evidence>
<evidence type="ECO:0000259" key="7">
    <source>
        <dbReference type="PROSITE" id="PS51471"/>
    </source>
</evidence>
<dbReference type="InterPro" id="IPR051842">
    <property type="entry name" value="uS12_prolyl_hydroxylase"/>
</dbReference>
<dbReference type="GO" id="GO:0031543">
    <property type="term" value="F:peptidyl-proline dioxygenase activity"/>
    <property type="evidence" value="ECO:0007669"/>
    <property type="project" value="TreeGrafter"/>
</dbReference>
<keyword evidence="9" id="KW-1185">Reference proteome</keyword>
<dbReference type="Proteomes" id="UP001302719">
    <property type="component" value="Chromosome"/>
</dbReference>
<dbReference type="GO" id="GO:0005737">
    <property type="term" value="C:cytoplasm"/>
    <property type="evidence" value="ECO:0007669"/>
    <property type="project" value="TreeGrafter"/>
</dbReference>
<dbReference type="KEGG" id="nall:PP769_03190"/>
<dbReference type="AlphaFoldDB" id="A0AA96GH62"/>